<sequence>MAEPTPRKNVTVKEAIAKRWKSLPFDEFKTFGDFFLREEYSDMKIICGDKTFHAHRIVVCTNSKWFKNACESGFQDSSGVIRLPDMDPLVFERVLEFLYKKEYSIDDVALDACTPVDQNSPSVCTFGKRKNRSKDLSAQASPNQPSRKRLRVSISEITGADKINAPGDIAGSSAGSSVTEPSVTEPSPSGPYVTGTANLKWPSITTCPPSYFHARLFRDAGFFQIEELQEQALAKFKVAVRIIDEQWKLELLISEIWSKNGDYTHLKPYLVGNIVFEHSRAHMLFKQVTQEFLDSQPQFSTDFALWVVGSTIWAPINTKNPMIQIASGDVVPLYSPAAKREFKFLQ</sequence>
<evidence type="ECO:0000259" key="2">
    <source>
        <dbReference type="PROSITE" id="PS50097"/>
    </source>
</evidence>
<feature type="region of interest" description="Disordered" evidence="1">
    <location>
        <begin position="163"/>
        <end position="191"/>
    </location>
</feature>
<evidence type="ECO:0000313" key="4">
    <source>
        <dbReference type="Proteomes" id="UP001215712"/>
    </source>
</evidence>
<reference evidence="3" key="2">
    <citation type="submission" date="2023-01" db="EMBL/GenBank/DDBJ databases">
        <authorList>
            <person name="Petersen C."/>
        </authorList>
    </citation>
    <scope>NUCLEOTIDE SEQUENCE</scope>
    <source>
        <strain evidence="3">IBT 17514</strain>
    </source>
</reference>
<feature type="compositionally biased region" description="Polar residues" evidence="1">
    <location>
        <begin position="136"/>
        <end position="145"/>
    </location>
</feature>
<dbReference type="AlphaFoldDB" id="A0AAD6HV91"/>
<dbReference type="InterPro" id="IPR011333">
    <property type="entry name" value="SKP1/BTB/POZ_sf"/>
</dbReference>
<feature type="region of interest" description="Disordered" evidence="1">
    <location>
        <begin position="128"/>
        <end position="149"/>
    </location>
</feature>
<reference evidence="3" key="1">
    <citation type="journal article" date="2023" name="IMA Fungus">
        <title>Comparative genomic study of the Penicillium genus elucidates a diverse pangenome and 15 lateral gene transfer events.</title>
        <authorList>
            <person name="Petersen C."/>
            <person name="Sorensen T."/>
            <person name="Nielsen M.R."/>
            <person name="Sondergaard T.E."/>
            <person name="Sorensen J.L."/>
            <person name="Fitzpatrick D.A."/>
            <person name="Frisvad J.C."/>
            <person name="Nielsen K.L."/>
        </authorList>
    </citation>
    <scope>NUCLEOTIDE SEQUENCE</scope>
    <source>
        <strain evidence="3">IBT 17514</strain>
    </source>
</reference>
<dbReference type="PANTHER" id="PTHR47843:SF5">
    <property type="entry name" value="BTB_POZ DOMAIN PROTEIN"/>
    <property type="match status" value="1"/>
</dbReference>
<evidence type="ECO:0000313" key="3">
    <source>
        <dbReference type="EMBL" id="KAJ5738831.1"/>
    </source>
</evidence>
<feature type="domain" description="BTB" evidence="2">
    <location>
        <begin position="41"/>
        <end position="107"/>
    </location>
</feature>
<keyword evidence="4" id="KW-1185">Reference proteome</keyword>
<gene>
    <name evidence="3" type="ORF">N7493_001986</name>
</gene>
<dbReference type="PANTHER" id="PTHR47843">
    <property type="entry name" value="BTB DOMAIN-CONTAINING PROTEIN-RELATED"/>
    <property type="match status" value="1"/>
</dbReference>
<evidence type="ECO:0000256" key="1">
    <source>
        <dbReference type="SAM" id="MobiDB-lite"/>
    </source>
</evidence>
<dbReference type="EMBL" id="JAQJAN010000002">
    <property type="protein sequence ID" value="KAJ5738831.1"/>
    <property type="molecule type" value="Genomic_DNA"/>
</dbReference>
<feature type="compositionally biased region" description="Polar residues" evidence="1">
    <location>
        <begin position="173"/>
        <end position="187"/>
    </location>
</feature>
<proteinExistence type="predicted"/>
<protein>
    <recommendedName>
        <fullName evidence="2">BTB domain-containing protein</fullName>
    </recommendedName>
</protein>
<comment type="caution">
    <text evidence="3">The sequence shown here is derived from an EMBL/GenBank/DDBJ whole genome shotgun (WGS) entry which is preliminary data.</text>
</comment>
<accession>A0AAD6HV91</accession>
<dbReference type="PROSITE" id="PS50097">
    <property type="entry name" value="BTB"/>
    <property type="match status" value="1"/>
</dbReference>
<organism evidence="3 4">
    <name type="scientific">Penicillium malachiteum</name>
    <dbReference type="NCBI Taxonomy" id="1324776"/>
    <lineage>
        <taxon>Eukaryota</taxon>
        <taxon>Fungi</taxon>
        <taxon>Dikarya</taxon>
        <taxon>Ascomycota</taxon>
        <taxon>Pezizomycotina</taxon>
        <taxon>Eurotiomycetes</taxon>
        <taxon>Eurotiomycetidae</taxon>
        <taxon>Eurotiales</taxon>
        <taxon>Aspergillaceae</taxon>
        <taxon>Penicillium</taxon>
    </lineage>
</organism>
<dbReference type="CDD" id="cd18186">
    <property type="entry name" value="BTB_POZ_ZBTB_KLHL-like"/>
    <property type="match status" value="1"/>
</dbReference>
<dbReference type="Proteomes" id="UP001215712">
    <property type="component" value="Unassembled WGS sequence"/>
</dbReference>
<dbReference type="Pfam" id="PF00651">
    <property type="entry name" value="BTB"/>
    <property type="match status" value="1"/>
</dbReference>
<name>A0AAD6HV91_9EURO</name>
<dbReference type="SUPFAM" id="SSF54695">
    <property type="entry name" value="POZ domain"/>
    <property type="match status" value="1"/>
</dbReference>
<dbReference type="Gene3D" id="3.30.710.10">
    <property type="entry name" value="Potassium Channel Kv1.1, Chain A"/>
    <property type="match status" value="1"/>
</dbReference>
<dbReference type="SMART" id="SM00225">
    <property type="entry name" value="BTB"/>
    <property type="match status" value="1"/>
</dbReference>
<dbReference type="InterPro" id="IPR000210">
    <property type="entry name" value="BTB/POZ_dom"/>
</dbReference>